<sequence>MAKLSNLPSGGLATDSVTETTSHGPLYICQPLERLSIESLADKFSNKLKTAPSPTAVDEVIEEYTGKTICVGGNTLFVHTGLPDALETIAWDFEKVYVGKPLHMLGYLHMIDSEYFVLLDDNGNVYQADDAILHWVSKDVVKYFRSGPENLGFYDYYDYLDSSRSLPCVGGSHDDELKYLEENKNELEQKSEQQGEIKSSLSEIEFKEYTKKSSYYADLLFPSCN</sequence>
<accession>A0ABM0M1G3</accession>
<gene>
    <name evidence="2" type="primary">LOC102801741</name>
</gene>
<organism evidence="1 2">
    <name type="scientific">Saccoglossus kowalevskii</name>
    <name type="common">Acorn worm</name>
    <dbReference type="NCBI Taxonomy" id="10224"/>
    <lineage>
        <taxon>Eukaryota</taxon>
        <taxon>Metazoa</taxon>
        <taxon>Hemichordata</taxon>
        <taxon>Enteropneusta</taxon>
        <taxon>Harrimaniidae</taxon>
        <taxon>Saccoglossus</taxon>
    </lineage>
</organism>
<name>A0ABM0M1G3_SACKO</name>
<evidence type="ECO:0000313" key="2">
    <source>
        <dbReference type="RefSeq" id="XP_006813854.1"/>
    </source>
</evidence>
<dbReference type="Proteomes" id="UP000694865">
    <property type="component" value="Unplaced"/>
</dbReference>
<evidence type="ECO:0000313" key="1">
    <source>
        <dbReference type="Proteomes" id="UP000694865"/>
    </source>
</evidence>
<protein>
    <submittedName>
        <fullName evidence="2">Uncharacterized protein LOC102801741</fullName>
    </submittedName>
</protein>
<dbReference type="GeneID" id="102801741"/>
<proteinExistence type="predicted"/>
<dbReference type="RefSeq" id="XP_006813854.1">
    <property type="nucleotide sequence ID" value="XM_006813791.1"/>
</dbReference>
<reference evidence="2" key="1">
    <citation type="submission" date="2025-08" db="UniProtKB">
        <authorList>
            <consortium name="RefSeq"/>
        </authorList>
    </citation>
    <scope>IDENTIFICATION</scope>
    <source>
        <tissue evidence="2">Testes</tissue>
    </source>
</reference>
<keyword evidence="1" id="KW-1185">Reference proteome</keyword>